<comment type="caution">
    <text evidence="1">The sequence shown here is derived from an EMBL/GenBank/DDBJ whole genome shotgun (WGS) entry which is preliminary data.</text>
</comment>
<dbReference type="Proteomes" id="UP001139369">
    <property type="component" value="Unassembled WGS sequence"/>
</dbReference>
<reference evidence="1" key="1">
    <citation type="submission" date="2022-02" db="EMBL/GenBank/DDBJ databases">
        <title>Polaribacter sp. MSW13, isolated from seawater.</title>
        <authorList>
            <person name="Kristyanto S."/>
            <person name="Jung J."/>
            <person name="Jeon C.O."/>
        </authorList>
    </citation>
    <scope>NUCLEOTIDE SEQUENCE</scope>
    <source>
        <strain evidence="1">MSW13</strain>
    </source>
</reference>
<protein>
    <submittedName>
        <fullName evidence="1">WG repeat-containing protein</fullName>
    </submittedName>
</protein>
<gene>
    <name evidence="1" type="ORF">MC378_15120</name>
</gene>
<organism evidence="1 2">
    <name type="scientific">Polaribacter marinus</name>
    <dbReference type="NCBI Taxonomy" id="2916838"/>
    <lineage>
        <taxon>Bacteria</taxon>
        <taxon>Pseudomonadati</taxon>
        <taxon>Bacteroidota</taxon>
        <taxon>Flavobacteriia</taxon>
        <taxon>Flavobacteriales</taxon>
        <taxon>Flavobacteriaceae</taxon>
    </lineage>
</organism>
<sequence>MKNLKGNILFFIIIFISINVFSQKKFKVKTEEKYETKNQYYLVDEKENILRKLDTSKYYIFLAENSLKYFAVFGVKGKKGWSGIDSNENILFQVYNSVNGEPSPDSLIENKIRIINENNKIGFANEKGEIIIKYQFEIVTSFRKNRAIFGNKCKKVFWEKEKHENGCNHYSIECSEHGYINEKGKILKSGNYTFEEIMKELNWKNE</sequence>
<accession>A0A9X2AMS3</accession>
<dbReference type="AlphaFoldDB" id="A0A9X2AMS3"/>
<name>A0A9X2AMS3_9FLAO</name>
<proteinExistence type="predicted"/>
<evidence type="ECO:0000313" key="2">
    <source>
        <dbReference type="Proteomes" id="UP001139369"/>
    </source>
</evidence>
<dbReference type="RefSeq" id="WP_242179648.1">
    <property type="nucleotide sequence ID" value="NZ_JAKQYM010000035.1"/>
</dbReference>
<keyword evidence="2" id="KW-1185">Reference proteome</keyword>
<evidence type="ECO:0000313" key="1">
    <source>
        <dbReference type="EMBL" id="MCI2230505.1"/>
    </source>
</evidence>
<dbReference type="EMBL" id="JAKQYM010000035">
    <property type="protein sequence ID" value="MCI2230505.1"/>
    <property type="molecule type" value="Genomic_DNA"/>
</dbReference>